<dbReference type="Proteomes" id="UP000019666">
    <property type="component" value="Unassembled WGS sequence"/>
</dbReference>
<comment type="caution">
    <text evidence="1">The sequence shown here is derived from an EMBL/GenBank/DDBJ whole genome shotgun (WGS) entry which is preliminary data.</text>
</comment>
<sequence length="157" mass="16793">MEYKRCINNLISEPGRSERFNPVIARYSESTDTGSGAIFHEHDLLSPNQRAFVMRVCGPGNAYIARKFMGREDGVLFLDTAIPKAKGKKAEPDLGPEFRAISDLLAREEPALFAELRATVGDALADPKTSQAVRAVAADLQASLGTAEAASAPTSAA</sequence>
<proteinExistence type="predicted"/>
<evidence type="ECO:0000313" key="1">
    <source>
        <dbReference type="EMBL" id="EYD74797.1"/>
    </source>
</evidence>
<dbReference type="STRING" id="442562.Rumeso_03660"/>
<gene>
    <name evidence="1" type="ORF">Rumeso_03660</name>
</gene>
<dbReference type="RefSeq" id="WP_037281106.1">
    <property type="nucleotide sequence ID" value="NZ_KK088580.1"/>
</dbReference>
<name>A0A017HJV5_9RHOB</name>
<dbReference type="OrthoDB" id="7540582at2"/>
<dbReference type="EMBL" id="AOSK01000106">
    <property type="protein sequence ID" value="EYD74797.1"/>
    <property type="molecule type" value="Genomic_DNA"/>
</dbReference>
<keyword evidence="2" id="KW-1185">Reference proteome</keyword>
<organism evidence="1 2">
    <name type="scientific">Rubellimicrobium mesophilum DSM 19309</name>
    <dbReference type="NCBI Taxonomy" id="442562"/>
    <lineage>
        <taxon>Bacteria</taxon>
        <taxon>Pseudomonadati</taxon>
        <taxon>Pseudomonadota</taxon>
        <taxon>Alphaproteobacteria</taxon>
        <taxon>Rhodobacterales</taxon>
        <taxon>Roseobacteraceae</taxon>
        <taxon>Rubellimicrobium</taxon>
    </lineage>
</organism>
<dbReference type="HOGENOM" id="CLU_1676547_0_0_5"/>
<accession>A0A017HJV5</accession>
<reference evidence="1 2" key="1">
    <citation type="submission" date="2013-02" db="EMBL/GenBank/DDBJ databases">
        <authorList>
            <person name="Fiebig A."/>
            <person name="Goeker M."/>
            <person name="Klenk H.-P.P."/>
        </authorList>
    </citation>
    <scope>NUCLEOTIDE SEQUENCE [LARGE SCALE GENOMIC DNA]</scope>
    <source>
        <strain evidence="1 2">DSM 19309</strain>
    </source>
</reference>
<protein>
    <submittedName>
        <fullName evidence="1">Uncharacterized protein</fullName>
    </submittedName>
</protein>
<dbReference type="AlphaFoldDB" id="A0A017HJV5"/>
<evidence type="ECO:0000313" key="2">
    <source>
        <dbReference type="Proteomes" id="UP000019666"/>
    </source>
</evidence>